<feature type="transmembrane region" description="Helical" evidence="10">
    <location>
        <begin position="377"/>
        <end position="404"/>
    </location>
</feature>
<evidence type="ECO:0000256" key="8">
    <source>
        <dbReference type="ARBA" id="ARBA00023136"/>
    </source>
</evidence>
<evidence type="ECO:0000313" key="11">
    <source>
        <dbReference type="EMBL" id="KAF7545471.1"/>
    </source>
</evidence>
<evidence type="ECO:0000256" key="1">
    <source>
        <dbReference type="ARBA" id="ARBA00004141"/>
    </source>
</evidence>
<dbReference type="InterPro" id="IPR004648">
    <property type="entry name" value="Oligpept_transpt"/>
</dbReference>
<feature type="transmembrane region" description="Helical" evidence="10">
    <location>
        <begin position="234"/>
        <end position="259"/>
    </location>
</feature>
<organism evidence="11 12">
    <name type="scientific">Cylindrodendrum hubeiense</name>
    <dbReference type="NCBI Taxonomy" id="595255"/>
    <lineage>
        <taxon>Eukaryota</taxon>
        <taxon>Fungi</taxon>
        <taxon>Dikarya</taxon>
        <taxon>Ascomycota</taxon>
        <taxon>Pezizomycotina</taxon>
        <taxon>Sordariomycetes</taxon>
        <taxon>Hypocreomycetidae</taxon>
        <taxon>Hypocreales</taxon>
        <taxon>Nectriaceae</taxon>
        <taxon>Cylindrodendrum</taxon>
    </lineage>
</organism>
<keyword evidence="5" id="KW-0571">Peptide transport</keyword>
<feature type="transmembrane region" description="Helical" evidence="10">
    <location>
        <begin position="301"/>
        <end position="321"/>
    </location>
</feature>
<evidence type="ECO:0000256" key="7">
    <source>
        <dbReference type="ARBA" id="ARBA00022989"/>
    </source>
</evidence>
<comment type="subcellular location">
    <subcellularLocation>
        <location evidence="1">Membrane</location>
        <topology evidence="1">Multi-pass membrane protein</topology>
    </subcellularLocation>
</comment>
<evidence type="ECO:0000256" key="6">
    <source>
        <dbReference type="ARBA" id="ARBA00022927"/>
    </source>
</evidence>
<sequence length="1136" mass="129700">MEDKIRATNQDHSIDAEAHRPPSTFEEEKRASEDSRMRTDEILHAAGVGHQPDNPTLPCLTVRMWVIGLGFCLIGSGINTLYTFRLPSVTLSQSAVQFLAYPVGKLWSFVVPDWGITIFGKRHSLNPGPFNHKENILIYILANLSFLTRLSADVLTEQRVFYGLRLGWGFEILITLATILYGFSLAGLGRSIVVEPKNLVWPGVLGDTALNNALHSSGKEDENASKWKGSRYKFFLIMFFASFVWYWFPDFIFPALGYFTWICWIAPKNPVVNQIFGMKSGIGLLPFTLDWSQIAYIGSPLVVPTWAILNILASLVFWIYIVTPALYYSNVWFTAYFPIQSNSIFDNQGQIYNVSKVINKHDDFTLNVDKYDEYSDIYLPVVYALNTFGLCFACISSLFVWMFLEKRKEMKAAFKSSIFANFFGKGTTESESLQGIYKPVPTWWYLVTTLVAIGVGIFACEYYPVQLHWYGVLLAMLVSAVFFIPLAWVYATTNMKVQIDVFCRIMAGYIWEGKVLANIWFFDLGYISGIKGLAFAQDLKLGIYCDVSVLNWALGNIPNICTTKAENGFTCPFSRTHFNTSMVWGALGPRRFFASGALYRPLLWFFMVGAILPVIVFVLKRRFFPKTRWLNKVHVPLFLGGLNYIPPASGTNYGSWAIVGLVFGLWVKRHAKGWWIQYNFVLSSALDCSVAIGGIVIFFTVFYTGASDKFNWWGTTVHESTPHREADADAEQRVSPGTEVSRFTVGYLIEMKSIFLNAFSPLLNLNFNSPTTWIMYNPNNVIWPTPEYSVLGLGQSGVDFEHDQLPPQVLPLIASVDFAVVHQQPEALLFRLPPEIRSVIWKLVTTTDCDPDRPYDRQTLLWRPDHTGPYRVHTALLRTCRAVYSETWDLPLKQTGLVIFEGSREDRPNSEYGCPERVEMLLFNLQSWQVLLLQRIEMTFQQIRLPKGLGDWIQEFANARSLATGIVKSLVLEKGSSVRQDVVDSILSRPVCEIAVKLNRRDWWTWSNEPPRPREKPNAKVPPSLRLDVAIPPSWTELAGLFGMDFTFTLVLQTFGVKRTQLESVVNHAKQWEFDAPRGTESPSRRKMIWDGQIRDEPWELEFPDTPSWLQKRTWKKQAKKIEVMKVRYVLREISE</sequence>
<protein>
    <recommendedName>
        <fullName evidence="13">OPT family small oligopeptide transporter</fullName>
    </recommendedName>
</protein>
<gene>
    <name evidence="11" type="ORF">G7Z17_g9148</name>
</gene>
<dbReference type="EMBL" id="JAANBB010000252">
    <property type="protein sequence ID" value="KAF7545471.1"/>
    <property type="molecule type" value="Genomic_DNA"/>
</dbReference>
<dbReference type="PANTHER" id="PTHR22601">
    <property type="entry name" value="ISP4 LIKE PROTEIN"/>
    <property type="match status" value="1"/>
</dbReference>
<keyword evidence="3" id="KW-0813">Transport</keyword>
<feature type="transmembrane region" description="Helical" evidence="10">
    <location>
        <begin position="470"/>
        <end position="491"/>
    </location>
</feature>
<dbReference type="InterPro" id="IPR004813">
    <property type="entry name" value="OPT"/>
</dbReference>
<dbReference type="OrthoDB" id="9986677at2759"/>
<feature type="transmembrane region" description="Helical" evidence="10">
    <location>
        <begin position="602"/>
        <end position="624"/>
    </location>
</feature>
<dbReference type="NCBIfam" id="TIGR00727">
    <property type="entry name" value="ISP4_OPT"/>
    <property type="match status" value="1"/>
</dbReference>
<keyword evidence="8 10" id="KW-0472">Membrane</keyword>
<name>A0A9P5H7B2_9HYPO</name>
<accession>A0A9P5H7B2</accession>
<feature type="compositionally biased region" description="Basic and acidic residues" evidence="9">
    <location>
        <begin position="12"/>
        <end position="34"/>
    </location>
</feature>
<keyword evidence="12" id="KW-1185">Reference proteome</keyword>
<comment type="similarity">
    <text evidence="2">Belongs to the oligopeptide OPT transporter family.</text>
</comment>
<evidence type="ECO:0000256" key="3">
    <source>
        <dbReference type="ARBA" id="ARBA00022448"/>
    </source>
</evidence>
<dbReference type="Proteomes" id="UP000722485">
    <property type="component" value="Unassembled WGS sequence"/>
</dbReference>
<dbReference type="GO" id="GO:0016020">
    <property type="term" value="C:membrane"/>
    <property type="evidence" value="ECO:0007669"/>
    <property type="project" value="UniProtKB-SubCell"/>
</dbReference>
<feature type="region of interest" description="Disordered" evidence="9">
    <location>
        <begin position="1"/>
        <end position="34"/>
    </location>
</feature>
<feature type="transmembrane region" description="Helical" evidence="10">
    <location>
        <begin position="168"/>
        <end position="188"/>
    </location>
</feature>
<dbReference type="NCBIfam" id="TIGR00728">
    <property type="entry name" value="OPT_sfam"/>
    <property type="match status" value="1"/>
</dbReference>
<evidence type="ECO:0000256" key="5">
    <source>
        <dbReference type="ARBA" id="ARBA00022856"/>
    </source>
</evidence>
<feature type="transmembrane region" description="Helical" evidence="10">
    <location>
        <begin position="679"/>
        <end position="703"/>
    </location>
</feature>
<evidence type="ECO:0000256" key="10">
    <source>
        <dbReference type="SAM" id="Phobius"/>
    </source>
</evidence>
<evidence type="ECO:0000256" key="4">
    <source>
        <dbReference type="ARBA" id="ARBA00022692"/>
    </source>
</evidence>
<dbReference type="Pfam" id="PF03169">
    <property type="entry name" value="OPT"/>
    <property type="match status" value="1"/>
</dbReference>
<dbReference type="GO" id="GO:0035673">
    <property type="term" value="F:oligopeptide transmembrane transporter activity"/>
    <property type="evidence" value="ECO:0007669"/>
    <property type="project" value="InterPro"/>
</dbReference>
<dbReference type="AlphaFoldDB" id="A0A9P5H7B2"/>
<keyword evidence="6" id="KW-0653">Protein transport</keyword>
<feature type="transmembrane region" description="Helical" evidence="10">
    <location>
        <begin position="443"/>
        <end position="464"/>
    </location>
</feature>
<keyword evidence="7 10" id="KW-1133">Transmembrane helix</keyword>
<reference evidence="11" key="1">
    <citation type="submission" date="2020-03" db="EMBL/GenBank/DDBJ databases">
        <title>Draft Genome Sequence of Cylindrodendrum hubeiense.</title>
        <authorList>
            <person name="Buettner E."/>
            <person name="Kellner H."/>
        </authorList>
    </citation>
    <scope>NUCLEOTIDE SEQUENCE</scope>
    <source>
        <strain evidence="11">IHI 201604</strain>
    </source>
</reference>
<proteinExistence type="inferred from homology"/>
<keyword evidence="4 10" id="KW-0812">Transmembrane</keyword>
<dbReference type="GO" id="GO:0015031">
    <property type="term" value="P:protein transport"/>
    <property type="evidence" value="ECO:0007669"/>
    <property type="project" value="UniProtKB-KW"/>
</dbReference>
<evidence type="ECO:0000256" key="9">
    <source>
        <dbReference type="SAM" id="MobiDB-lite"/>
    </source>
</evidence>
<evidence type="ECO:0000256" key="2">
    <source>
        <dbReference type="ARBA" id="ARBA00008807"/>
    </source>
</evidence>
<feature type="transmembrane region" description="Helical" evidence="10">
    <location>
        <begin position="644"/>
        <end position="667"/>
    </location>
</feature>
<comment type="caution">
    <text evidence="11">The sequence shown here is derived from an EMBL/GenBank/DDBJ whole genome shotgun (WGS) entry which is preliminary data.</text>
</comment>
<evidence type="ECO:0000313" key="12">
    <source>
        <dbReference type="Proteomes" id="UP000722485"/>
    </source>
</evidence>
<evidence type="ECO:0008006" key="13">
    <source>
        <dbReference type="Google" id="ProtNLM"/>
    </source>
</evidence>